<protein>
    <submittedName>
        <fullName evidence="2">Putative secreted protein</fullName>
    </submittedName>
</protein>
<sequence>MIRIRRLSSFPLPDFLLFFCCCCWPLASMPVSGGADMFERIEEAAEEGRRISEPPLPAPAARRNDPVRLAASFTLNFTENIPFPVSQPHLGTLFSPPRWYYSV</sequence>
<organism evidence="2">
    <name type="scientific">Anopheles marajoara</name>
    <dbReference type="NCBI Taxonomy" id="58244"/>
    <lineage>
        <taxon>Eukaryota</taxon>
        <taxon>Metazoa</taxon>
        <taxon>Ecdysozoa</taxon>
        <taxon>Arthropoda</taxon>
        <taxon>Hexapoda</taxon>
        <taxon>Insecta</taxon>
        <taxon>Pterygota</taxon>
        <taxon>Neoptera</taxon>
        <taxon>Endopterygota</taxon>
        <taxon>Diptera</taxon>
        <taxon>Nematocera</taxon>
        <taxon>Culicoidea</taxon>
        <taxon>Culicidae</taxon>
        <taxon>Anophelinae</taxon>
        <taxon>Anopheles</taxon>
    </lineage>
</organism>
<dbReference type="AlphaFoldDB" id="A0A2M4C8H8"/>
<dbReference type="EMBL" id="GGFJ01012479">
    <property type="protein sequence ID" value="MBW61620.1"/>
    <property type="molecule type" value="Transcribed_RNA"/>
</dbReference>
<proteinExistence type="predicted"/>
<name>A0A2M4C8H8_9DIPT</name>
<accession>A0A2M4C8H8</accession>
<reference evidence="2" key="1">
    <citation type="submission" date="2018-01" db="EMBL/GenBank/DDBJ databases">
        <title>An insight into the sialome of Amazonian anophelines.</title>
        <authorList>
            <person name="Ribeiro J.M."/>
            <person name="Scarpassa V."/>
            <person name="Calvo E."/>
        </authorList>
    </citation>
    <scope>NUCLEOTIDE SEQUENCE</scope>
    <source>
        <tissue evidence="2">Salivary glands</tissue>
    </source>
</reference>
<evidence type="ECO:0000313" key="2">
    <source>
        <dbReference type="EMBL" id="MBW61620.1"/>
    </source>
</evidence>
<evidence type="ECO:0000256" key="1">
    <source>
        <dbReference type="SAM" id="SignalP"/>
    </source>
</evidence>
<feature type="chain" id="PRO_5014772863" evidence="1">
    <location>
        <begin position="29"/>
        <end position="103"/>
    </location>
</feature>
<feature type="signal peptide" evidence="1">
    <location>
        <begin position="1"/>
        <end position="28"/>
    </location>
</feature>
<keyword evidence="1" id="KW-0732">Signal</keyword>